<evidence type="ECO:0000313" key="2">
    <source>
        <dbReference type="Proteomes" id="UP000215914"/>
    </source>
</evidence>
<accession>A0A251SHT5</accession>
<keyword evidence="2" id="KW-1185">Reference proteome</keyword>
<name>A0A251SHT5_HELAN</name>
<dbReference type="EMBL" id="CM007903">
    <property type="protein sequence ID" value="OTF98406.1"/>
    <property type="molecule type" value="Genomic_DNA"/>
</dbReference>
<reference evidence="2" key="1">
    <citation type="journal article" date="2017" name="Nature">
        <title>The sunflower genome provides insights into oil metabolism, flowering and Asterid evolution.</title>
        <authorList>
            <person name="Badouin H."/>
            <person name="Gouzy J."/>
            <person name="Grassa C.J."/>
            <person name="Murat F."/>
            <person name="Staton S.E."/>
            <person name="Cottret L."/>
            <person name="Lelandais-Briere C."/>
            <person name="Owens G.L."/>
            <person name="Carrere S."/>
            <person name="Mayjonade B."/>
            <person name="Legrand L."/>
            <person name="Gill N."/>
            <person name="Kane N.C."/>
            <person name="Bowers J.E."/>
            <person name="Hubner S."/>
            <person name="Bellec A."/>
            <person name="Berard A."/>
            <person name="Berges H."/>
            <person name="Blanchet N."/>
            <person name="Boniface M.C."/>
            <person name="Brunel D."/>
            <person name="Catrice O."/>
            <person name="Chaidir N."/>
            <person name="Claudel C."/>
            <person name="Donnadieu C."/>
            <person name="Faraut T."/>
            <person name="Fievet G."/>
            <person name="Helmstetter N."/>
            <person name="King M."/>
            <person name="Knapp S.J."/>
            <person name="Lai Z."/>
            <person name="Le Paslier M.C."/>
            <person name="Lippi Y."/>
            <person name="Lorenzon L."/>
            <person name="Mandel J.R."/>
            <person name="Marage G."/>
            <person name="Marchand G."/>
            <person name="Marquand E."/>
            <person name="Bret-Mestries E."/>
            <person name="Morien E."/>
            <person name="Nambeesan S."/>
            <person name="Nguyen T."/>
            <person name="Pegot-Espagnet P."/>
            <person name="Pouilly N."/>
            <person name="Raftis F."/>
            <person name="Sallet E."/>
            <person name="Schiex T."/>
            <person name="Thomas J."/>
            <person name="Vandecasteele C."/>
            <person name="Vares D."/>
            <person name="Vear F."/>
            <person name="Vautrin S."/>
            <person name="Crespi M."/>
            <person name="Mangin B."/>
            <person name="Burke J.M."/>
            <person name="Salse J."/>
            <person name="Munos S."/>
            <person name="Vincourt P."/>
            <person name="Rieseberg L.H."/>
            <person name="Langlade N.B."/>
        </authorList>
    </citation>
    <scope>NUCLEOTIDE SEQUENCE [LARGE SCALE GENOMIC DNA]</scope>
    <source>
        <strain evidence="2">cv. SF193</strain>
    </source>
</reference>
<gene>
    <name evidence="1" type="ORF">HannXRQ_Chr14g0445241</name>
</gene>
<organism evidence="1 2">
    <name type="scientific">Helianthus annuus</name>
    <name type="common">Common sunflower</name>
    <dbReference type="NCBI Taxonomy" id="4232"/>
    <lineage>
        <taxon>Eukaryota</taxon>
        <taxon>Viridiplantae</taxon>
        <taxon>Streptophyta</taxon>
        <taxon>Embryophyta</taxon>
        <taxon>Tracheophyta</taxon>
        <taxon>Spermatophyta</taxon>
        <taxon>Magnoliopsida</taxon>
        <taxon>eudicotyledons</taxon>
        <taxon>Gunneridae</taxon>
        <taxon>Pentapetalae</taxon>
        <taxon>asterids</taxon>
        <taxon>campanulids</taxon>
        <taxon>Asterales</taxon>
        <taxon>Asteraceae</taxon>
        <taxon>Asteroideae</taxon>
        <taxon>Heliantheae alliance</taxon>
        <taxon>Heliantheae</taxon>
        <taxon>Helianthus</taxon>
    </lineage>
</organism>
<sequence length="55" mass="6468">MFLYLNHVIWRINSRMILRKVLKVVRQLCMLEIGIGMLRWRDGPTGVPLLMVSLS</sequence>
<dbReference type="InParanoid" id="A0A251SHT5"/>
<evidence type="ECO:0000313" key="1">
    <source>
        <dbReference type="EMBL" id="OTF98406.1"/>
    </source>
</evidence>
<proteinExistence type="predicted"/>
<dbReference type="AlphaFoldDB" id="A0A251SHT5"/>
<dbReference type="Proteomes" id="UP000215914">
    <property type="component" value="Chromosome 14"/>
</dbReference>
<protein>
    <submittedName>
        <fullName evidence="1">Uncharacterized protein</fullName>
    </submittedName>
</protein>